<dbReference type="SUPFAM" id="SSF52540">
    <property type="entry name" value="P-loop containing nucleoside triphosphate hydrolases"/>
    <property type="match status" value="1"/>
</dbReference>
<evidence type="ECO:0000256" key="4">
    <source>
        <dbReference type="ARBA" id="ARBA00022840"/>
    </source>
</evidence>
<dbReference type="GO" id="GO:0055085">
    <property type="term" value="P:transmembrane transport"/>
    <property type="evidence" value="ECO:0007669"/>
    <property type="project" value="UniProtKB-ARBA"/>
</dbReference>
<evidence type="ECO:0000259" key="5">
    <source>
        <dbReference type="PROSITE" id="PS50893"/>
    </source>
</evidence>
<evidence type="ECO:0000256" key="3">
    <source>
        <dbReference type="ARBA" id="ARBA00022741"/>
    </source>
</evidence>
<evidence type="ECO:0000313" key="6">
    <source>
        <dbReference type="EMBL" id="WRO22796.1"/>
    </source>
</evidence>
<dbReference type="AlphaFoldDB" id="A0AAU0UNW1"/>
<sequence length="335" mass="37616">MAIVERAAAHNPLLQVENARKHFITKRTLLEKTLVKANDVVVKAVDGVDLEIYPGEIVGLVGESGCGKSTLGRMILRLLEPTSGSVKFDGKDITEISAKGMKKFRSEAQIIFQNPYASLNPRKMVRDIVGVPLRNLGMQEPIRREEEILRLLERVGLKPRHINSYPHQFSGGQRQRIGIARALAVKPKFIVADEPVSALDVSVQAQIINLLEELQEEYNLTYLFIAHDLSVIHYISHRVVVMYLGKVVESAETDELFKNPAHPYTTALLSAIPFVDKSERRERILLEGTVPSPINPPNGCRFHPRCYRKKGRICEEEEPQLKDLGNGHKAACHLL</sequence>
<dbReference type="EMBL" id="CP121694">
    <property type="protein sequence ID" value="WRO22796.1"/>
    <property type="molecule type" value="Genomic_DNA"/>
</dbReference>
<dbReference type="NCBIfam" id="TIGR01727">
    <property type="entry name" value="oligo_HPY"/>
    <property type="match status" value="1"/>
</dbReference>
<evidence type="ECO:0000256" key="2">
    <source>
        <dbReference type="ARBA" id="ARBA00022448"/>
    </source>
</evidence>
<dbReference type="KEGG" id="dbc:MFMK1_002636"/>
<dbReference type="InterPro" id="IPR027417">
    <property type="entry name" value="P-loop_NTPase"/>
</dbReference>
<dbReference type="InterPro" id="IPR050319">
    <property type="entry name" value="ABC_transp_ATP-bind"/>
</dbReference>
<dbReference type="PROSITE" id="PS50893">
    <property type="entry name" value="ABC_TRANSPORTER_2"/>
    <property type="match status" value="1"/>
</dbReference>
<dbReference type="RefSeq" id="WP_366922193.1">
    <property type="nucleotide sequence ID" value="NZ_CP121694.1"/>
</dbReference>
<dbReference type="Pfam" id="PF08352">
    <property type="entry name" value="oligo_HPY"/>
    <property type="match status" value="1"/>
</dbReference>
<organism evidence="6 7">
    <name type="scientific">Metallumcola ferriviriculae</name>
    <dbReference type="NCBI Taxonomy" id="3039180"/>
    <lineage>
        <taxon>Bacteria</taxon>
        <taxon>Bacillati</taxon>
        <taxon>Bacillota</taxon>
        <taxon>Clostridia</taxon>
        <taxon>Neomoorellales</taxon>
        <taxon>Desulfitibacteraceae</taxon>
        <taxon>Metallumcola</taxon>
    </lineage>
</organism>
<dbReference type="PROSITE" id="PS00211">
    <property type="entry name" value="ABC_TRANSPORTER_1"/>
    <property type="match status" value="1"/>
</dbReference>
<dbReference type="FunFam" id="3.40.50.300:FF:000016">
    <property type="entry name" value="Oligopeptide ABC transporter ATP-binding component"/>
    <property type="match status" value="1"/>
</dbReference>
<keyword evidence="3" id="KW-0547">Nucleotide-binding</keyword>
<dbReference type="CDD" id="cd03257">
    <property type="entry name" value="ABC_NikE_OppD_transporters"/>
    <property type="match status" value="1"/>
</dbReference>
<accession>A0AAU0UNW1</accession>
<keyword evidence="2" id="KW-0813">Transport</keyword>
<dbReference type="PANTHER" id="PTHR43776">
    <property type="entry name" value="TRANSPORT ATP-BINDING PROTEIN"/>
    <property type="match status" value="1"/>
</dbReference>
<dbReference type="Proteomes" id="UP001329915">
    <property type="component" value="Chromosome"/>
</dbReference>
<dbReference type="GO" id="GO:0015833">
    <property type="term" value="P:peptide transport"/>
    <property type="evidence" value="ECO:0007669"/>
    <property type="project" value="InterPro"/>
</dbReference>
<dbReference type="Pfam" id="PF00005">
    <property type="entry name" value="ABC_tran"/>
    <property type="match status" value="1"/>
</dbReference>
<gene>
    <name evidence="6" type="ORF">MFMK1_002636</name>
</gene>
<comment type="similarity">
    <text evidence="1">Belongs to the ABC transporter superfamily.</text>
</comment>
<name>A0AAU0UNW1_9FIRM</name>
<dbReference type="InterPro" id="IPR013563">
    <property type="entry name" value="Oligopep_ABC_C"/>
</dbReference>
<evidence type="ECO:0000313" key="7">
    <source>
        <dbReference type="Proteomes" id="UP001329915"/>
    </source>
</evidence>
<evidence type="ECO:0000256" key="1">
    <source>
        <dbReference type="ARBA" id="ARBA00005417"/>
    </source>
</evidence>
<protein>
    <submittedName>
        <fullName evidence="6">ABC transporter ATP-binding protein</fullName>
    </submittedName>
</protein>
<keyword evidence="7" id="KW-1185">Reference proteome</keyword>
<feature type="domain" description="ABC transporter" evidence="5">
    <location>
        <begin position="29"/>
        <end position="269"/>
    </location>
</feature>
<dbReference type="PANTHER" id="PTHR43776:SF7">
    <property type="entry name" value="D,D-DIPEPTIDE TRANSPORT ATP-BINDING PROTEIN DDPF-RELATED"/>
    <property type="match status" value="1"/>
</dbReference>
<dbReference type="GO" id="GO:0016887">
    <property type="term" value="F:ATP hydrolysis activity"/>
    <property type="evidence" value="ECO:0007669"/>
    <property type="project" value="InterPro"/>
</dbReference>
<dbReference type="Gene3D" id="3.40.50.300">
    <property type="entry name" value="P-loop containing nucleotide triphosphate hydrolases"/>
    <property type="match status" value="1"/>
</dbReference>
<dbReference type="GO" id="GO:0005524">
    <property type="term" value="F:ATP binding"/>
    <property type="evidence" value="ECO:0007669"/>
    <property type="project" value="UniProtKB-KW"/>
</dbReference>
<dbReference type="InterPro" id="IPR003593">
    <property type="entry name" value="AAA+_ATPase"/>
</dbReference>
<keyword evidence="4 6" id="KW-0067">ATP-binding</keyword>
<dbReference type="InterPro" id="IPR017871">
    <property type="entry name" value="ABC_transporter-like_CS"/>
</dbReference>
<reference evidence="6 7" key="1">
    <citation type="submission" date="2023-04" db="EMBL/GenBank/DDBJ databases">
        <authorList>
            <person name="Hsu D."/>
        </authorList>
    </citation>
    <scope>NUCLEOTIDE SEQUENCE [LARGE SCALE GENOMIC DNA]</scope>
    <source>
        <strain evidence="6 7">MK1</strain>
    </source>
</reference>
<dbReference type="SMART" id="SM00382">
    <property type="entry name" value="AAA"/>
    <property type="match status" value="1"/>
</dbReference>
<dbReference type="InterPro" id="IPR003439">
    <property type="entry name" value="ABC_transporter-like_ATP-bd"/>
</dbReference>
<proteinExistence type="inferred from homology"/>